<protein>
    <submittedName>
        <fullName evidence="2">Sugar ABC transporter substrate-binding protein</fullName>
    </submittedName>
</protein>
<dbReference type="InterPro" id="IPR050490">
    <property type="entry name" value="Bact_solute-bd_prot1"/>
</dbReference>
<dbReference type="PROSITE" id="PS51257">
    <property type="entry name" value="PROKAR_LIPOPROTEIN"/>
    <property type="match status" value="1"/>
</dbReference>
<keyword evidence="1" id="KW-0732">Signal</keyword>
<accession>A0AAU7DRL5</accession>
<dbReference type="SUPFAM" id="SSF53850">
    <property type="entry name" value="Periplasmic binding protein-like II"/>
    <property type="match status" value="1"/>
</dbReference>
<dbReference type="InterPro" id="IPR006059">
    <property type="entry name" value="SBP"/>
</dbReference>
<name>A0AAU7DRL5_9MICO</name>
<dbReference type="AlphaFoldDB" id="A0AAU7DRL5"/>
<evidence type="ECO:0000256" key="1">
    <source>
        <dbReference type="SAM" id="SignalP"/>
    </source>
</evidence>
<reference evidence="2" key="1">
    <citation type="submission" date="2024-02" db="EMBL/GenBank/DDBJ databases">
        <title>Tomenella chthoni gen. nov. sp. nov., a member of the family Jonesiaceae isolated from bat guano.</title>
        <authorList>
            <person name="Miller S.L."/>
            <person name="King J."/>
            <person name="Sankaranarayanan K."/>
            <person name="Lawson P.A."/>
        </authorList>
    </citation>
    <scope>NUCLEOTIDE SEQUENCE</scope>
    <source>
        <strain evidence="2">BS-20</strain>
    </source>
</reference>
<sequence length="438" mass="46879">MSRKTSIHRMLTGVVGAATVLGLVAACGGNTAPGTPGGDDGKPSAGGEVTLEFMQWWEPELPAGSFRALMDEFEEKNPGIKVELLSGPWSATKEQLVAGAVAGTMPDVVGLDGSWLYDLVQQGSIASLTDLMTEFDYDASNLAKEVQLDGTTYMIPVVNFVYPMFVNNELLEEAGVAAPPENRTEFLDAAKKISALGDNTSGWALPLSLETGNGVQNDVMPWVWAGGGSMLDDAGKPDVENADMVSGAEFVKELWDSGTVTPGAFTMKEPDKVEEFVAGRVGMMISSLAHVNMIRKENPDLDFTVTAVPAPDNFTGKRGINDNSWGVGVSESSDQKEAAFKLVEFLMSEEVNSELSTIANGFPGNVNSVPDFSQSDPLFEEAFKIYQAGYPANQFVGLPVAEELMRIYATELQRALDGQASIADALAATQEQWTAEFK</sequence>
<gene>
    <name evidence="2" type="ORF">V5R04_08740</name>
</gene>
<dbReference type="CDD" id="cd13585">
    <property type="entry name" value="PBP2_TMBP_like"/>
    <property type="match status" value="1"/>
</dbReference>
<dbReference type="PANTHER" id="PTHR43649">
    <property type="entry name" value="ARABINOSE-BINDING PROTEIN-RELATED"/>
    <property type="match status" value="1"/>
</dbReference>
<evidence type="ECO:0000313" key="2">
    <source>
        <dbReference type="EMBL" id="XBH20339.1"/>
    </source>
</evidence>
<feature type="chain" id="PRO_5043694580" evidence="1">
    <location>
        <begin position="26"/>
        <end position="438"/>
    </location>
</feature>
<dbReference type="EMBL" id="CP146203">
    <property type="protein sequence ID" value="XBH20339.1"/>
    <property type="molecule type" value="Genomic_DNA"/>
</dbReference>
<feature type="signal peptide" evidence="1">
    <location>
        <begin position="1"/>
        <end position="25"/>
    </location>
</feature>
<proteinExistence type="predicted"/>
<dbReference type="Pfam" id="PF13416">
    <property type="entry name" value="SBP_bac_8"/>
    <property type="match status" value="1"/>
</dbReference>
<dbReference type="PANTHER" id="PTHR43649:SF12">
    <property type="entry name" value="DIACETYLCHITOBIOSE BINDING PROTEIN DASA"/>
    <property type="match status" value="1"/>
</dbReference>
<dbReference type="Gene3D" id="3.40.190.10">
    <property type="entry name" value="Periplasmic binding protein-like II"/>
    <property type="match status" value="1"/>
</dbReference>
<organism evidence="2">
    <name type="scientific">Jonesiaceae bacterium BS-20</name>
    <dbReference type="NCBI Taxonomy" id="3120821"/>
    <lineage>
        <taxon>Bacteria</taxon>
        <taxon>Bacillati</taxon>
        <taxon>Actinomycetota</taxon>
        <taxon>Actinomycetes</taxon>
        <taxon>Micrococcales</taxon>
        <taxon>Jonesiaceae</taxon>
    </lineage>
</organism>